<accession>A0A7Z1AWW7</accession>
<organism evidence="2 3">
    <name type="scientific">Actinophytocola xinjiangensis</name>
    <dbReference type="NCBI Taxonomy" id="485602"/>
    <lineage>
        <taxon>Bacteria</taxon>
        <taxon>Bacillati</taxon>
        <taxon>Actinomycetota</taxon>
        <taxon>Actinomycetes</taxon>
        <taxon>Pseudonocardiales</taxon>
        <taxon>Pseudonocardiaceae</taxon>
    </lineage>
</organism>
<keyword evidence="1" id="KW-1133">Transmembrane helix</keyword>
<feature type="transmembrane region" description="Helical" evidence="1">
    <location>
        <begin position="147"/>
        <end position="169"/>
    </location>
</feature>
<keyword evidence="3" id="KW-1185">Reference proteome</keyword>
<proteinExistence type="predicted"/>
<protein>
    <recommendedName>
        <fullName evidence="4">S-DNA-T family DNA segregation ATPase FtsK/SpoIIIE</fullName>
    </recommendedName>
</protein>
<comment type="caution">
    <text evidence="2">The sequence shown here is derived from an EMBL/GenBank/DDBJ whole genome shotgun (WGS) entry which is preliminary data.</text>
</comment>
<dbReference type="InterPro" id="IPR027417">
    <property type="entry name" value="P-loop_NTPase"/>
</dbReference>
<feature type="transmembrane region" description="Helical" evidence="1">
    <location>
        <begin position="189"/>
        <end position="214"/>
    </location>
</feature>
<name>A0A7Z1AWW7_9PSEU</name>
<dbReference type="RefSeq" id="WP_075135724.1">
    <property type="nucleotide sequence ID" value="NZ_MSIF01000015.1"/>
</dbReference>
<keyword evidence="1" id="KW-0812">Transmembrane</keyword>
<evidence type="ECO:0008006" key="4">
    <source>
        <dbReference type="Google" id="ProtNLM"/>
    </source>
</evidence>
<dbReference type="SUPFAM" id="SSF52540">
    <property type="entry name" value="P-loop containing nucleoside triphosphate hydrolases"/>
    <property type="match status" value="1"/>
</dbReference>
<gene>
    <name evidence="2" type="ORF">BLA60_26500</name>
</gene>
<dbReference type="AlphaFoldDB" id="A0A7Z1AWW7"/>
<dbReference type="EMBL" id="MSIF01000015">
    <property type="protein sequence ID" value="OLF07484.1"/>
    <property type="molecule type" value="Genomic_DNA"/>
</dbReference>
<evidence type="ECO:0000313" key="3">
    <source>
        <dbReference type="Proteomes" id="UP000185696"/>
    </source>
</evidence>
<dbReference type="OrthoDB" id="3315716at2"/>
<reference evidence="2 3" key="1">
    <citation type="submission" date="2016-12" db="EMBL/GenBank/DDBJ databases">
        <title>The draft genome sequence of Actinophytocola xinjiangensis.</title>
        <authorList>
            <person name="Wang W."/>
            <person name="Yuan L."/>
        </authorList>
    </citation>
    <scope>NUCLEOTIDE SEQUENCE [LARGE SCALE GENOMIC DNA]</scope>
    <source>
        <strain evidence="2 3">CGMCC 4.4663</strain>
    </source>
</reference>
<dbReference type="Proteomes" id="UP000185696">
    <property type="component" value="Unassembled WGS sequence"/>
</dbReference>
<evidence type="ECO:0000313" key="2">
    <source>
        <dbReference type="EMBL" id="OLF07484.1"/>
    </source>
</evidence>
<dbReference type="Gene3D" id="3.40.50.300">
    <property type="entry name" value="P-loop containing nucleotide triphosphate hydrolases"/>
    <property type="match status" value="1"/>
</dbReference>
<keyword evidence="1" id="KW-0472">Membrane</keyword>
<evidence type="ECO:0000256" key="1">
    <source>
        <dbReference type="SAM" id="Phobius"/>
    </source>
</evidence>
<sequence length="725" mass="79946">MKKPSNVHYLPTYRTDEVIDAELVSDEEYARLTSQKAKAFERYRGYQRDVVTVVRWSRWAATHDRTTTFAKAILRNLLYVPAGAGVLLRRVWEAKTNSRYERMMRRAEAAGDYEALGEWEERAEHAKQRRHARTMDWLTAPWQLLKAAFASIVGFILVLLMLGVFLSLATDDWSRALAPIEGVLSAIEWTVWLIAVVWGPLVLVGPWIGLLYLWHLGRRTDVAALGWLRSSTQDEVGVMVTADAIVRALQHLNIPAMTRAFKGGWLPRFDLTPTREGQGAFKGYRAIFDLPLGVTPDMVADKGNVLATNLHRNAVEVWPSDYGKEKGGKPGFVNLYVADAGVMDKPTPEYPLLHTGIGDVFTGVPVGITQRGDVVKFVLFGGNFVFGGQPGQGKSNAARVVMAGAALDPLCELRVHVFAGNGDFDAYAQRLTRYHKGATPEHALLATEHLRDLFDEVERRENLLAELGAKKLTRPLADQHPDLRPIVAMFSECHELFGDKDCGEEAAELAIRVVKRGRKTGVITGYDTQSSRTDAIPSQLVENVGINGCFAVKTWRSNDGFLGDGSFAAGIRATELRFNVDRGTMVATGVSDELFEIVRTFFIEVNDDTGWDAAADIIDRAMAQLAPGTATSGDRPLPQLEASRDLLADLDQVLDIDPVPAGEVIGALRTLAPTWRPYKDLTVPKLVAALAEHGIKVPATKNKYPVDPITVREAMARRSAGPDAE</sequence>